<dbReference type="RefSeq" id="WP_166234444.1">
    <property type="nucleotide sequence ID" value="NZ_CP049865.1"/>
</dbReference>
<dbReference type="KEGG" id="prv:G7070_15275"/>
<dbReference type="GO" id="GO:0005737">
    <property type="term" value="C:cytoplasm"/>
    <property type="evidence" value="ECO:0007669"/>
    <property type="project" value="TreeGrafter"/>
</dbReference>
<dbReference type="SUPFAM" id="SSF51430">
    <property type="entry name" value="NAD(P)-linked oxidoreductase"/>
    <property type="match status" value="1"/>
</dbReference>
<dbReference type="PRINTS" id="PR00069">
    <property type="entry name" value="ALDKETRDTASE"/>
</dbReference>
<evidence type="ECO:0000259" key="2">
    <source>
        <dbReference type="Pfam" id="PF00248"/>
    </source>
</evidence>
<feature type="domain" description="NADP-dependent oxidoreductase" evidence="2">
    <location>
        <begin position="17"/>
        <end position="294"/>
    </location>
</feature>
<dbReference type="Pfam" id="PF00248">
    <property type="entry name" value="Aldo_ket_red"/>
    <property type="match status" value="1"/>
</dbReference>
<dbReference type="AlphaFoldDB" id="A0A6G7Y990"/>
<dbReference type="InterPro" id="IPR023210">
    <property type="entry name" value="NADP_OxRdtase_dom"/>
</dbReference>
<proteinExistence type="predicted"/>
<dbReference type="InterPro" id="IPR020471">
    <property type="entry name" value="AKR"/>
</dbReference>
<name>A0A6G7Y990_9ACTN</name>
<organism evidence="3 4">
    <name type="scientific">Propioniciclava coleopterorum</name>
    <dbReference type="NCBI Taxonomy" id="2714937"/>
    <lineage>
        <taxon>Bacteria</taxon>
        <taxon>Bacillati</taxon>
        <taxon>Actinomycetota</taxon>
        <taxon>Actinomycetes</taxon>
        <taxon>Propionibacteriales</taxon>
        <taxon>Propionibacteriaceae</taxon>
        <taxon>Propioniciclava</taxon>
    </lineage>
</organism>
<keyword evidence="4" id="KW-1185">Reference proteome</keyword>
<dbReference type="GO" id="GO:0016491">
    <property type="term" value="F:oxidoreductase activity"/>
    <property type="evidence" value="ECO:0007669"/>
    <property type="project" value="UniProtKB-KW"/>
</dbReference>
<dbReference type="EMBL" id="CP049865">
    <property type="protein sequence ID" value="QIK73375.1"/>
    <property type="molecule type" value="Genomic_DNA"/>
</dbReference>
<evidence type="ECO:0000256" key="1">
    <source>
        <dbReference type="ARBA" id="ARBA00023002"/>
    </source>
</evidence>
<dbReference type="Gene3D" id="3.20.20.100">
    <property type="entry name" value="NADP-dependent oxidoreductase domain"/>
    <property type="match status" value="1"/>
</dbReference>
<gene>
    <name evidence="3" type="ORF">G7070_15275</name>
</gene>
<reference evidence="3 4" key="1">
    <citation type="submission" date="2020-03" db="EMBL/GenBank/DDBJ databases">
        <title>Propioniciclava sp. nov., isolated from Hydrophilus acuminatus.</title>
        <authorList>
            <person name="Hyun D.-W."/>
            <person name="Bae J.-W."/>
        </authorList>
    </citation>
    <scope>NUCLEOTIDE SEQUENCE [LARGE SCALE GENOMIC DNA]</scope>
    <source>
        <strain evidence="3 4">HDW11</strain>
    </source>
</reference>
<dbReference type="PANTHER" id="PTHR43625:SF40">
    <property type="entry name" value="ALDO-KETO REDUCTASE YAKC [NADP(+)]"/>
    <property type="match status" value="1"/>
</dbReference>
<keyword evidence="1" id="KW-0560">Oxidoreductase</keyword>
<protein>
    <submittedName>
        <fullName evidence="3">Aldo/keto reductase</fullName>
    </submittedName>
</protein>
<sequence>MTVTKQRTIGRYTVSAIGLGAMPFSMGGNTKPSHEQAVATVHAALDAGVTLIDTADIYAPSWDTMGHNERIVAEALASWGGDRSGVVVASKGGITRKSAEQDFRRDGSVEYLREAALASRERLGVESIDLYYWHRPDRHRRYGESIEALATLKEEGIITEIGISNANVEEIRVAVEVLGDGGLAAVQNEFSPRFNHTSYPELQYCHKHGIAFLPWSPLGGTSGGAVAVGDRFPVIGEVARAHHASPQQVTLAWELSLADNVIPIPGASKPASIVNSAAAIDLELTEAELEAISAAVLNR</sequence>
<dbReference type="Proteomes" id="UP000501058">
    <property type="component" value="Chromosome"/>
</dbReference>
<dbReference type="CDD" id="cd19088">
    <property type="entry name" value="AKR_AKR13B1"/>
    <property type="match status" value="1"/>
</dbReference>
<dbReference type="PANTHER" id="PTHR43625">
    <property type="entry name" value="AFLATOXIN B1 ALDEHYDE REDUCTASE"/>
    <property type="match status" value="1"/>
</dbReference>
<dbReference type="InterPro" id="IPR036812">
    <property type="entry name" value="NAD(P)_OxRdtase_dom_sf"/>
</dbReference>
<dbReference type="InterPro" id="IPR050791">
    <property type="entry name" value="Aldo-Keto_reductase"/>
</dbReference>
<evidence type="ECO:0000313" key="4">
    <source>
        <dbReference type="Proteomes" id="UP000501058"/>
    </source>
</evidence>
<accession>A0A6G7Y990</accession>
<evidence type="ECO:0000313" key="3">
    <source>
        <dbReference type="EMBL" id="QIK73375.1"/>
    </source>
</evidence>